<dbReference type="AlphaFoldDB" id="A0A225UNK2"/>
<evidence type="ECO:0000313" key="1">
    <source>
        <dbReference type="EMBL" id="OWY94126.1"/>
    </source>
</evidence>
<proteinExistence type="predicted"/>
<keyword evidence="2" id="KW-1185">Reference proteome</keyword>
<comment type="caution">
    <text evidence="1">The sequence shown here is derived from an EMBL/GenBank/DDBJ whole genome shotgun (WGS) entry which is preliminary data.</text>
</comment>
<gene>
    <name evidence="1" type="ORF">PHMEG_00036230</name>
</gene>
<dbReference type="OrthoDB" id="119121at2759"/>
<organism evidence="1 2">
    <name type="scientific">Phytophthora megakarya</name>
    <dbReference type="NCBI Taxonomy" id="4795"/>
    <lineage>
        <taxon>Eukaryota</taxon>
        <taxon>Sar</taxon>
        <taxon>Stramenopiles</taxon>
        <taxon>Oomycota</taxon>
        <taxon>Peronosporomycetes</taxon>
        <taxon>Peronosporales</taxon>
        <taxon>Peronosporaceae</taxon>
        <taxon>Phytophthora</taxon>
    </lineage>
</organism>
<dbReference type="STRING" id="4795.A0A225UNK2"/>
<evidence type="ECO:0000313" key="2">
    <source>
        <dbReference type="Proteomes" id="UP000198211"/>
    </source>
</evidence>
<reference evidence="2" key="1">
    <citation type="submission" date="2017-03" db="EMBL/GenBank/DDBJ databases">
        <title>Phytopthora megakarya and P. palmivora, two closely related causual agents of cacao black pod achieved similar genome size and gene model numbers by different mechanisms.</title>
        <authorList>
            <person name="Ali S."/>
            <person name="Shao J."/>
            <person name="Larry D.J."/>
            <person name="Kronmiller B."/>
            <person name="Shen D."/>
            <person name="Strem M.D."/>
            <person name="Melnick R.L."/>
            <person name="Guiltinan M.J."/>
            <person name="Tyler B.M."/>
            <person name="Meinhardt L.W."/>
            <person name="Bailey B.A."/>
        </authorList>
    </citation>
    <scope>NUCLEOTIDE SEQUENCE [LARGE SCALE GENOMIC DNA]</scope>
    <source>
        <strain evidence="2">zdho120</strain>
    </source>
</reference>
<sequence>METNEIKWRRARLELYEKLEQSAQDGLNRDAVLASRDLFVFDSSGQASPKKFTFEHEDDAVTVVCAEIPQAAVRQWGEITREILQAFQGEHGTASKLKDVYMSDQRIMHVTLFYTSHPDDLAPRRPDERKSDRLSREISLLRELTAEFDPIRMVPVKVMLAASGAVLMLFQCVPIDKPSGEDRVYAEPKTKNAGSRAEFSVDLMRQTAQEMFPFVSKKSPNAIVHTTLARVMSPDAFDEAALTRVRETCQRISQQLAVTNAHSSTNAFVVNQVWYVDESHFIRPTGHTTTVALGRSNEADT</sequence>
<dbReference type="EMBL" id="NBNE01014865">
    <property type="protein sequence ID" value="OWY94126.1"/>
    <property type="molecule type" value="Genomic_DNA"/>
</dbReference>
<dbReference type="Proteomes" id="UP000198211">
    <property type="component" value="Unassembled WGS sequence"/>
</dbReference>
<protein>
    <submittedName>
        <fullName evidence="1">Uncharacterized protein</fullName>
    </submittedName>
</protein>
<accession>A0A225UNK2</accession>
<name>A0A225UNK2_9STRA</name>